<dbReference type="Proteomes" id="UP001595791">
    <property type="component" value="Unassembled WGS sequence"/>
</dbReference>
<evidence type="ECO:0000256" key="1">
    <source>
        <dbReference type="SAM" id="MobiDB-lite"/>
    </source>
</evidence>
<name>A0ABV8MYA8_9NEIS</name>
<protein>
    <submittedName>
        <fullName evidence="2">Uncharacterized protein</fullName>
    </submittedName>
</protein>
<feature type="region of interest" description="Disordered" evidence="1">
    <location>
        <begin position="46"/>
        <end position="65"/>
    </location>
</feature>
<gene>
    <name evidence="2" type="ORF">ACFOW7_21785</name>
</gene>
<proteinExistence type="predicted"/>
<evidence type="ECO:0000313" key="3">
    <source>
        <dbReference type="Proteomes" id="UP001595791"/>
    </source>
</evidence>
<evidence type="ECO:0000313" key="2">
    <source>
        <dbReference type="EMBL" id="MFC4161971.1"/>
    </source>
</evidence>
<comment type="caution">
    <text evidence="2">The sequence shown here is derived from an EMBL/GenBank/DDBJ whole genome shotgun (WGS) entry which is preliminary data.</text>
</comment>
<accession>A0ABV8MYA8</accession>
<keyword evidence="3" id="KW-1185">Reference proteome</keyword>
<dbReference type="EMBL" id="JBHSBU010000004">
    <property type="protein sequence ID" value="MFC4161971.1"/>
    <property type="molecule type" value="Genomic_DNA"/>
</dbReference>
<organism evidence="2 3">
    <name type="scientific">Chitinimonas lacunae</name>
    <dbReference type="NCBI Taxonomy" id="1963018"/>
    <lineage>
        <taxon>Bacteria</taxon>
        <taxon>Pseudomonadati</taxon>
        <taxon>Pseudomonadota</taxon>
        <taxon>Betaproteobacteria</taxon>
        <taxon>Neisseriales</taxon>
        <taxon>Chitinibacteraceae</taxon>
        <taxon>Chitinimonas</taxon>
    </lineage>
</organism>
<reference evidence="3" key="1">
    <citation type="journal article" date="2019" name="Int. J. Syst. Evol. Microbiol.">
        <title>The Global Catalogue of Microorganisms (GCM) 10K type strain sequencing project: providing services to taxonomists for standard genome sequencing and annotation.</title>
        <authorList>
            <consortium name="The Broad Institute Genomics Platform"/>
            <consortium name="The Broad Institute Genome Sequencing Center for Infectious Disease"/>
            <person name="Wu L."/>
            <person name="Ma J."/>
        </authorList>
    </citation>
    <scope>NUCLEOTIDE SEQUENCE [LARGE SCALE GENOMIC DNA]</scope>
    <source>
        <strain evidence="3">LMG 29894</strain>
    </source>
</reference>
<sequence>MTRPSLKEGIPVSSYRSAERWIELPGAGVVRITTCPYDYWPNVSQVEPPAPGPEPGASFLEDLCP</sequence>
<dbReference type="RefSeq" id="WP_378168687.1">
    <property type="nucleotide sequence ID" value="NZ_JBHSBU010000004.1"/>
</dbReference>